<evidence type="ECO:0000256" key="3">
    <source>
        <dbReference type="ARBA" id="ARBA00022723"/>
    </source>
</evidence>
<keyword evidence="3" id="KW-0479">Metal-binding</keyword>
<comment type="caution">
    <text evidence="10">The sequence shown here is derived from an EMBL/GenBank/DDBJ whole genome shotgun (WGS) entry which is preliminary data.</text>
</comment>
<evidence type="ECO:0000256" key="4">
    <source>
        <dbReference type="ARBA" id="ARBA00022801"/>
    </source>
</evidence>
<dbReference type="GO" id="GO:0006465">
    <property type="term" value="P:signal peptide processing"/>
    <property type="evidence" value="ECO:0007669"/>
    <property type="project" value="InterPro"/>
</dbReference>
<reference evidence="10" key="1">
    <citation type="submission" date="2023-08" db="EMBL/GenBank/DDBJ databases">
        <title>Reference Genome Resource for the Citrus Pathogen Phytophthora citrophthora.</title>
        <authorList>
            <person name="Moller H."/>
            <person name="Coetzee B."/>
            <person name="Rose L.J."/>
            <person name="Van Niekerk J.M."/>
        </authorList>
    </citation>
    <scope>NUCLEOTIDE SEQUENCE</scope>
    <source>
        <strain evidence="10">STE-U-9442</strain>
    </source>
</reference>
<keyword evidence="2 10" id="KW-0645">Protease</keyword>
<dbReference type="InterPro" id="IPR024079">
    <property type="entry name" value="MetalloPept_cat_dom_sf"/>
</dbReference>
<dbReference type="CDD" id="cd11375">
    <property type="entry name" value="Peptidase_M54"/>
    <property type="match status" value="1"/>
</dbReference>
<evidence type="ECO:0000313" key="10">
    <source>
        <dbReference type="EMBL" id="KAK1943539.1"/>
    </source>
</evidence>
<protein>
    <submittedName>
        <fullName evidence="10">Mitochondrial inner membrane protease subunit 1</fullName>
    </submittedName>
</protein>
<evidence type="ECO:0000313" key="11">
    <source>
        <dbReference type="Proteomes" id="UP001259832"/>
    </source>
</evidence>
<comment type="cofactor">
    <cofactor evidence="1">
        <name>Zn(2+)</name>
        <dbReference type="ChEBI" id="CHEBI:29105"/>
    </cofactor>
</comment>
<feature type="region of interest" description="Disordered" evidence="8">
    <location>
        <begin position="283"/>
        <end position="310"/>
    </location>
</feature>
<feature type="region of interest" description="Disordered" evidence="8">
    <location>
        <begin position="30"/>
        <end position="53"/>
    </location>
</feature>
<evidence type="ECO:0000256" key="6">
    <source>
        <dbReference type="ARBA" id="ARBA00023049"/>
    </source>
</evidence>
<name>A0AAD9LQW3_9STRA</name>
<dbReference type="GO" id="GO:0046872">
    <property type="term" value="F:metal ion binding"/>
    <property type="evidence" value="ECO:0007669"/>
    <property type="project" value="UniProtKB-KW"/>
</dbReference>
<feature type="active site" evidence="7">
    <location>
        <position position="474"/>
    </location>
</feature>
<evidence type="ECO:0000256" key="2">
    <source>
        <dbReference type="ARBA" id="ARBA00022670"/>
    </source>
</evidence>
<feature type="active site" evidence="7">
    <location>
        <position position="518"/>
    </location>
</feature>
<dbReference type="InterPro" id="IPR012962">
    <property type="entry name" value="Pept_M54_archaemetzincn"/>
</dbReference>
<dbReference type="Pfam" id="PF10502">
    <property type="entry name" value="Peptidase_S26"/>
    <property type="match status" value="2"/>
</dbReference>
<evidence type="ECO:0000256" key="1">
    <source>
        <dbReference type="ARBA" id="ARBA00001947"/>
    </source>
</evidence>
<evidence type="ECO:0000259" key="9">
    <source>
        <dbReference type="Pfam" id="PF10502"/>
    </source>
</evidence>
<keyword evidence="11" id="KW-1185">Reference proteome</keyword>
<evidence type="ECO:0000256" key="5">
    <source>
        <dbReference type="ARBA" id="ARBA00022833"/>
    </source>
</evidence>
<dbReference type="Proteomes" id="UP001259832">
    <property type="component" value="Unassembled WGS sequence"/>
</dbReference>
<feature type="compositionally biased region" description="Polar residues" evidence="8">
    <location>
        <begin position="39"/>
        <end position="49"/>
    </location>
</feature>
<dbReference type="PANTHER" id="PTHR15910:SF1">
    <property type="entry name" value="ARCHAEMETZINCIN-2"/>
    <property type="match status" value="1"/>
</dbReference>
<dbReference type="Gene3D" id="3.40.390.10">
    <property type="entry name" value="Collagenase (Catalytic Domain)"/>
    <property type="match status" value="1"/>
</dbReference>
<dbReference type="GO" id="GO:0004252">
    <property type="term" value="F:serine-type endopeptidase activity"/>
    <property type="evidence" value="ECO:0007669"/>
    <property type="project" value="InterPro"/>
</dbReference>
<dbReference type="InterPro" id="IPR019533">
    <property type="entry name" value="Peptidase_S26"/>
</dbReference>
<dbReference type="AlphaFoldDB" id="A0AAD9LQW3"/>
<dbReference type="InterPro" id="IPR000223">
    <property type="entry name" value="Pept_S26A_signal_pept_1"/>
</dbReference>
<dbReference type="Pfam" id="PF07998">
    <property type="entry name" value="Peptidase_M54"/>
    <property type="match status" value="1"/>
</dbReference>
<dbReference type="PRINTS" id="PR00727">
    <property type="entry name" value="LEADERPTASE"/>
</dbReference>
<feature type="compositionally biased region" description="Basic residues" evidence="8">
    <location>
        <begin position="290"/>
        <end position="300"/>
    </location>
</feature>
<keyword evidence="5" id="KW-0862">Zinc</keyword>
<feature type="domain" description="Peptidase S26" evidence="9">
    <location>
        <begin position="447"/>
        <end position="531"/>
    </location>
</feature>
<keyword evidence="6" id="KW-0482">Metalloprotease</keyword>
<dbReference type="GO" id="GO:0016020">
    <property type="term" value="C:membrane"/>
    <property type="evidence" value="ECO:0007669"/>
    <property type="project" value="InterPro"/>
</dbReference>
<dbReference type="SUPFAM" id="SSF55486">
    <property type="entry name" value="Metalloproteases ('zincins'), catalytic domain"/>
    <property type="match status" value="1"/>
</dbReference>
<dbReference type="SUPFAM" id="SSF51306">
    <property type="entry name" value="LexA/Signal peptidase"/>
    <property type="match status" value="1"/>
</dbReference>
<gene>
    <name evidence="10" type="ORF">P3T76_004935</name>
</gene>
<dbReference type="PANTHER" id="PTHR15910">
    <property type="entry name" value="ARCHAEMETZINCIN"/>
    <property type="match status" value="1"/>
</dbReference>
<dbReference type="CDD" id="cd06530">
    <property type="entry name" value="S26_SPase_I"/>
    <property type="match status" value="1"/>
</dbReference>
<accession>A0AAD9LQW3</accession>
<feature type="domain" description="Peptidase S26" evidence="9">
    <location>
        <begin position="538"/>
        <end position="579"/>
    </location>
</feature>
<dbReference type="GO" id="GO:0008237">
    <property type="term" value="F:metallopeptidase activity"/>
    <property type="evidence" value="ECO:0007669"/>
    <property type="project" value="UniProtKB-KW"/>
</dbReference>
<dbReference type="InterPro" id="IPR036286">
    <property type="entry name" value="LexA/Signal_pep-like_sf"/>
</dbReference>
<evidence type="ECO:0000256" key="8">
    <source>
        <dbReference type="SAM" id="MobiDB-lite"/>
    </source>
</evidence>
<dbReference type="Gene3D" id="2.10.109.10">
    <property type="entry name" value="Umud Fragment, subunit A"/>
    <property type="match status" value="1"/>
</dbReference>
<proteinExistence type="predicted"/>
<evidence type="ECO:0000256" key="7">
    <source>
        <dbReference type="PIRSR" id="PIRSR600223-1"/>
    </source>
</evidence>
<dbReference type="EMBL" id="JASMQC010000007">
    <property type="protein sequence ID" value="KAK1943539.1"/>
    <property type="molecule type" value="Genomic_DNA"/>
</dbReference>
<keyword evidence="4" id="KW-0378">Hydrolase</keyword>
<sequence length="581" mass="64649">MLLCLGPSTHAPEAGYTRRTCQELLAATCPSGRVPKSTEGGSSDSSTFPSPLVLPGDDLSWDPKYDPQSLKSWLKEGDRNPVTEERKTIYVAPVPSVAAKVKYVKEWTQPKLSGDTAKKESIARPNGADVVQYLSAFYTNLPVKSLSNPKLQFTSWDDDQPAKKRSKVSYVALSIGSEAVRIRARPSSDGIFPQQLNLEDILDAAISILPSDAYALLLLVDHDLYEEEDNDFCCGRAYGGSRVAVVSSARYNPILDAIQQVEREHAWPASHCRKYVDTYVKNATESEAPRKKKTKTGRQTKKQDSPHYSSSAMQAAVRAFASVPTTSQSEAALWLARLCRTASHELGHCFGMDHCVYYACSMQGSAGLSEDARQPPYLCPVDLAKMQIATSADLTERYQALLVFCERFEGRERTSLQLKLISEFGFRTQILHKPAFCGRNMPAARLARNGVLIVGWAGMTKEYIFDINYGMGVSMSPTIPDGSFIFVERLSRRWRSWQRGDLVQLRSPTRHMGETITKRILALEGDVVELQPRFDEQRRGKITIPKGHVWVEGDNPTCSVDSRHFGSVPAALLIGRPFWII</sequence>
<organism evidence="10 11">
    <name type="scientific">Phytophthora citrophthora</name>
    <dbReference type="NCBI Taxonomy" id="4793"/>
    <lineage>
        <taxon>Eukaryota</taxon>
        <taxon>Sar</taxon>
        <taxon>Stramenopiles</taxon>
        <taxon>Oomycota</taxon>
        <taxon>Peronosporomycetes</taxon>
        <taxon>Peronosporales</taxon>
        <taxon>Peronosporaceae</taxon>
        <taxon>Phytophthora</taxon>
    </lineage>
</organism>